<keyword evidence="2" id="KW-0186">Copper</keyword>
<evidence type="ECO:0000313" key="5">
    <source>
        <dbReference type="EMBL" id="KAL0567485.1"/>
    </source>
</evidence>
<dbReference type="Proteomes" id="UP001465976">
    <property type="component" value="Unassembled WGS sequence"/>
</dbReference>
<reference evidence="5 6" key="1">
    <citation type="submission" date="2024-02" db="EMBL/GenBank/DDBJ databases">
        <title>A draft genome for the cacao thread blight pathogen Marasmius crinis-equi.</title>
        <authorList>
            <person name="Cohen S.P."/>
            <person name="Baruah I.K."/>
            <person name="Amoako-Attah I."/>
            <person name="Bukari Y."/>
            <person name="Meinhardt L.W."/>
            <person name="Bailey B.A."/>
        </authorList>
    </citation>
    <scope>NUCLEOTIDE SEQUENCE [LARGE SCALE GENOMIC DNA]</scope>
    <source>
        <strain evidence="5 6">GH-76</strain>
    </source>
</reference>
<comment type="caution">
    <text evidence="5">The sequence shown here is derived from an EMBL/GenBank/DDBJ whole genome shotgun (WGS) entry which is preliminary data.</text>
</comment>
<dbReference type="PROSITE" id="PS00497">
    <property type="entry name" value="TYROSINASE_1"/>
    <property type="match status" value="1"/>
</dbReference>
<evidence type="ECO:0000313" key="6">
    <source>
        <dbReference type="Proteomes" id="UP001465976"/>
    </source>
</evidence>
<dbReference type="Pfam" id="PF00264">
    <property type="entry name" value="Tyrosinase"/>
    <property type="match status" value="1"/>
</dbReference>
<evidence type="ECO:0000256" key="1">
    <source>
        <dbReference type="ARBA" id="ARBA00022723"/>
    </source>
</evidence>
<dbReference type="Gene3D" id="1.10.1280.10">
    <property type="entry name" value="Di-copper center containing domain from catechol oxidase"/>
    <property type="match status" value="1"/>
</dbReference>
<sequence length="138" mass="15589">MSISSKVFLSVVSALFIALVGAVPLNSAPSSPCTSALSQRQDWRALNNTQKLEYIDAVKFLQSLPSTGLIKKEAKTRYEDFAASHIALADEIHLVGQFLPWHRYFLRLYEKALQEECGYRGMNPYWNWTLDATEGMKS</sequence>
<dbReference type="PANTHER" id="PTHR11474:SF126">
    <property type="entry name" value="TYROSINASE-LIKE PROTEIN TYR-1-RELATED"/>
    <property type="match status" value="1"/>
</dbReference>
<dbReference type="InterPro" id="IPR008922">
    <property type="entry name" value="Di-copper_centre_dom_sf"/>
</dbReference>
<dbReference type="PANTHER" id="PTHR11474">
    <property type="entry name" value="TYROSINASE FAMILY MEMBER"/>
    <property type="match status" value="1"/>
</dbReference>
<dbReference type="SUPFAM" id="SSF48056">
    <property type="entry name" value="Di-copper centre-containing domain"/>
    <property type="match status" value="1"/>
</dbReference>
<organism evidence="5 6">
    <name type="scientific">Marasmius crinis-equi</name>
    <dbReference type="NCBI Taxonomy" id="585013"/>
    <lineage>
        <taxon>Eukaryota</taxon>
        <taxon>Fungi</taxon>
        <taxon>Dikarya</taxon>
        <taxon>Basidiomycota</taxon>
        <taxon>Agaricomycotina</taxon>
        <taxon>Agaricomycetes</taxon>
        <taxon>Agaricomycetidae</taxon>
        <taxon>Agaricales</taxon>
        <taxon>Marasmiineae</taxon>
        <taxon>Marasmiaceae</taxon>
        <taxon>Marasmius</taxon>
    </lineage>
</organism>
<keyword evidence="3" id="KW-0732">Signal</keyword>
<accession>A0ABR3EX73</accession>
<name>A0ABR3EX73_9AGAR</name>
<feature type="chain" id="PRO_5046420864" description="Tyrosinase copper-binding domain-containing protein" evidence="3">
    <location>
        <begin position="23"/>
        <end position="138"/>
    </location>
</feature>
<feature type="domain" description="Tyrosinase copper-binding" evidence="4">
    <location>
        <begin position="93"/>
        <end position="110"/>
    </location>
</feature>
<evidence type="ECO:0000256" key="3">
    <source>
        <dbReference type="SAM" id="SignalP"/>
    </source>
</evidence>
<keyword evidence="1" id="KW-0479">Metal-binding</keyword>
<protein>
    <recommendedName>
        <fullName evidence="4">Tyrosinase copper-binding domain-containing protein</fullName>
    </recommendedName>
</protein>
<dbReference type="InterPro" id="IPR002227">
    <property type="entry name" value="Tyrosinase_Cu-bd"/>
</dbReference>
<dbReference type="EMBL" id="JBAHYK010001576">
    <property type="protein sequence ID" value="KAL0567485.1"/>
    <property type="molecule type" value="Genomic_DNA"/>
</dbReference>
<proteinExistence type="predicted"/>
<evidence type="ECO:0000259" key="4">
    <source>
        <dbReference type="PROSITE" id="PS00497"/>
    </source>
</evidence>
<evidence type="ECO:0000256" key="2">
    <source>
        <dbReference type="ARBA" id="ARBA00023008"/>
    </source>
</evidence>
<gene>
    <name evidence="5" type="ORF">V5O48_014510</name>
</gene>
<keyword evidence="6" id="KW-1185">Reference proteome</keyword>
<dbReference type="InterPro" id="IPR050316">
    <property type="entry name" value="Tyrosinase/Hemocyanin"/>
</dbReference>
<feature type="signal peptide" evidence="3">
    <location>
        <begin position="1"/>
        <end position="22"/>
    </location>
</feature>